<dbReference type="PROSITE" id="PS50088">
    <property type="entry name" value="ANK_REPEAT"/>
    <property type="match status" value="1"/>
</dbReference>
<accession>A0AAU9ITR7</accession>
<evidence type="ECO:0000256" key="1">
    <source>
        <dbReference type="ARBA" id="ARBA00022737"/>
    </source>
</evidence>
<reference evidence="4" key="1">
    <citation type="submission" date="2021-09" db="EMBL/GenBank/DDBJ databases">
        <authorList>
            <consortium name="AG Swart"/>
            <person name="Singh M."/>
            <person name="Singh A."/>
            <person name="Seah K."/>
            <person name="Emmerich C."/>
        </authorList>
    </citation>
    <scope>NUCLEOTIDE SEQUENCE</scope>
    <source>
        <strain evidence="4">ATCC30299</strain>
    </source>
</reference>
<dbReference type="EMBL" id="CAJZBQ010000012">
    <property type="protein sequence ID" value="CAG9314625.1"/>
    <property type="molecule type" value="Genomic_DNA"/>
</dbReference>
<organism evidence="4 5">
    <name type="scientific">Blepharisma stoltei</name>
    <dbReference type="NCBI Taxonomy" id="1481888"/>
    <lineage>
        <taxon>Eukaryota</taxon>
        <taxon>Sar</taxon>
        <taxon>Alveolata</taxon>
        <taxon>Ciliophora</taxon>
        <taxon>Postciliodesmatophora</taxon>
        <taxon>Heterotrichea</taxon>
        <taxon>Heterotrichida</taxon>
        <taxon>Blepharismidae</taxon>
        <taxon>Blepharisma</taxon>
    </lineage>
</organism>
<dbReference type="Gene3D" id="1.25.40.20">
    <property type="entry name" value="Ankyrin repeat-containing domain"/>
    <property type="match status" value="1"/>
</dbReference>
<dbReference type="Proteomes" id="UP001162131">
    <property type="component" value="Unassembled WGS sequence"/>
</dbReference>
<dbReference type="Pfam" id="PF12796">
    <property type="entry name" value="Ank_2"/>
    <property type="match status" value="1"/>
</dbReference>
<dbReference type="PANTHER" id="PTHR24198">
    <property type="entry name" value="ANKYRIN REPEAT AND PROTEIN KINASE DOMAIN-CONTAINING PROTEIN"/>
    <property type="match status" value="1"/>
</dbReference>
<dbReference type="SUPFAM" id="SSF48403">
    <property type="entry name" value="Ankyrin repeat"/>
    <property type="match status" value="1"/>
</dbReference>
<keyword evidence="5" id="KW-1185">Reference proteome</keyword>
<comment type="caution">
    <text evidence="4">The sequence shown here is derived from an EMBL/GenBank/DDBJ whole genome shotgun (WGS) entry which is preliminary data.</text>
</comment>
<evidence type="ECO:0000256" key="2">
    <source>
        <dbReference type="ARBA" id="ARBA00023043"/>
    </source>
</evidence>
<keyword evidence="2 3" id="KW-0040">ANK repeat</keyword>
<sequence>MGCCSYDRQIENDVDDLGNRSSAFNNQFTSLKIVSSGSISELKQFLDRGFPTKYKMPAFNGATILHLAAEKGNASMIKLLMEYGADVESFDDRGMTPIFYSIKGRNQECFRVLVKTYNANMNVVNSYDKSVQDYLKEDPNFFNGELPH</sequence>
<feature type="repeat" description="ANK" evidence="3">
    <location>
        <begin position="60"/>
        <end position="92"/>
    </location>
</feature>
<name>A0AAU9ITR7_9CILI</name>
<evidence type="ECO:0000313" key="4">
    <source>
        <dbReference type="EMBL" id="CAG9314625.1"/>
    </source>
</evidence>
<gene>
    <name evidence="4" type="ORF">BSTOLATCC_MIC11626</name>
</gene>
<dbReference type="SMART" id="SM00248">
    <property type="entry name" value="ANK"/>
    <property type="match status" value="2"/>
</dbReference>
<dbReference type="PROSITE" id="PS50297">
    <property type="entry name" value="ANK_REP_REGION"/>
    <property type="match status" value="1"/>
</dbReference>
<dbReference type="InterPro" id="IPR036770">
    <property type="entry name" value="Ankyrin_rpt-contain_sf"/>
</dbReference>
<protein>
    <submittedName>
        <fullName evidence="4">Uncharacterized protein</fullName>
    </submittedName>
</protein>
<dbReference type="InterPro" id="IPR002110">
    <property type="entry name" value="Ankyrin_rpt"/>
</dbReference>
<dbReference type="PANTHER" id="PTHR24198:SF165">
    <property type="entry name" value="ANKYRIN REPEAT-CONTAINING PROTEIN-RELATED"/>
    <property type="match status" value="1"/>
</dbReference>
<dbReference type="AlphaFoldDB" id="A0AAU9ITR7"/>
<evidence type="ECO:0000256" key="3">
    <source>
        <dbReference type="PROSITE-ProRule" id="PRU00023"/>
    </source>
</evidence>
<proteinExistence type="predicted"/>
<keyword evidence="1" id="KW-0677">Repeat</keyword>
<evidence type="ECO:0000313" key="5">
    <source>
        <dbReference type="Proteomes" id="UP001162131"/>
    </source>
</evidence>